<reference evidence="4 7" key="2">
    <citation type="journal article" date="2014" name="BMC Genomics">
        <title>An improved genome release (version Mt4.0) for the model legume Medicago truncatula.</title>
        <authorList>
            <person name="Tang H."/>
            <person name="Krishnakumar V."/>
            <person name="Bidwell S."/>
            <person name="Rosen B."/>
            <person name="Chan A."/>
            <person name="Zhou S."/>
            <person name="Gentzbittel L."/>
            <person name="Childs K.L."/>
            <person name="Yandell M."/>
            <person name="Gundlach H."/>
            <person name="Mayer K.F."/>
            <person name="Schwartz D.C."/>
            <person name="Town C.D."/>
        </authorList>
    </citation>
    <scope>GENOME REANNOTATION</scope>
    <source>
        <strain evidence="6 7">cv. Jemalong A17</strain>
    </source>
</reference>
<evidence type="ECO:0000313" key="5">
    <source>
        <dbReference type="EMBL" id="RHN59330.1"/>
    </source>
</evidence>
<dbReference type="HOGENOM" id="CLU_1009754_0_0_1"/>
<dbReference type="EMBL" id="PSQE01000004">
    <property type="protein sequence ID" value="RHN59330.1"/>
    <property type="molecule type" value="Genomic_DNA"/>
</dbReference>
<dbReference type="SUPFAM" id="SSF47473">
    <property type="entry name" value="EF-hand"/>
    <property type="match status" value="1"/>
</dbReference>
<dbReference type="ExpressionAtlas" id="G7JFX4">
    <property type="expression patterns" value="differential"/>
</dbReference>
<keyword evidence="7" id="KW-1185">Reference proteome</keyword>
<dbReference type="PaxDb" id="3880-AES87395"/>
<protein>
    <submittedName>
        <fullName evidence="4">EF-hand pair protein</fullName>
    </submittedName>
    <submittedName>
        <fullName evidence="5">Putative guanylate cyclase activating protein</fullName>
    </submittedName>
</protein>
<dbReference type="Proteomes" id="UP000002051">
    <property type="component" value="Chromosome 4"/>
</dbReference>
<evidence type="ECO:0000256" key="2">
    <source>
        <dbReference type="SAM" id="MobiDB-lite"/>
    </source>
</evidence>
<feature type="compositionally biased region" description="Basic residues" evidence="2">
    <location>
        <begin position="125"/>
        <end position="147"/>
    </location>
</feature>
<dbReference type="OrthoDB" id="293868at2759"/>
<feature type="compositionally biased region" description="Basic and acidic residues" evidence="2">
    <location>
        <begin position="1"/>
        <end position="19"/>
    </location>
</feature>
<evidence type="ECO:0000313" key="4">
    <source>
        <dbReference type="EMBL" id="AES87395.1"/>
    </source>
</evidence>
<sequence length="292" mass="33015">MAKRDTSESNSQSEERTSSESEAEETVRNVSSSTMMSEYEKQRLERIAENKARLKAMGLPQMVSSLKTSTPIKKNMKKKKGKEKVEDDDDDEYIPQNEEEQERDESDSSSEQHEHDSDFENASGSRKRKVKNKSLKVKSRVTGKKHGGTSENVDEEEEALMQAIALSLQDSAEASFCSNKTIGNISKAEKKGSIQIQEDKGRKKNKKSFASRLQMTEDELIVHFFQLDEAGKGTVTIRDLEKAAITHDFSWTDKELVDMIRCFDSDGDGRLSLDDFRKIVVRCNLIKGPENS</sequence>
<dbReference type="GO" id="GO:0005509">
    <property type="term" value="F:calcium ion binding"/>
    <property type="evidence" value="ECO:0007669"/>
    <property type="project" value="InterPro"/>
</dbReference>
<dbReference type="SMART" id="SM00054">
    <property type="entry name" value="EFh"/>
    <property type="match status" value="1"/>
</dbReference>
<dbReference type="OMA" id="VRCNMIK"/>
<dbReference type="eggNOG" id="ENOG502QW60">
    <property type="taxonomic scope" value="Eukaryota"/>
</dbReference>
<keyword evidence="1" id="KW-0106">Calcium</keyword>
<reference evidence="6" key="3">
    <citation type="submission" date="2015-04" db="UniProtKB">
        <authorList>
            <consortium name="EnsemblPlants"/>
        </authorList>
    </citation>
    <scope>IDENTIFICATION</scope>
    <source>
        <strain evidence="6">cv. Jemalong A17</strain>
    </source>
</reference>
<evidence type="ECO:0000259" key="3">
    <source>
        <dbReference type="PROSITE" id="PS50222"/>
    </source>
</evidence>
<gene>
    <name evidence="6" type="primary">11430471</name>
    <name evidence="4" type="ordered locus">MTR_4g026500</name>
    <name evidence="5" type="ORF">MtrunA17_Chr4g0012081</name>
</gene>
<dbReference type="PROSITE" id="PS00018">
    <property type="entry name" value="EF_HAND_1"/>
    <property type="match status" value="1"/>
</dbReference>
<dbReference type="InterPro" id="IPR011992">
    <property type="entry name" value="EF-hand-dom_pair"/>
</dbReference>
<dbReference type="InterPro" id="IPR003903">
    <property type="entry name" value="UIM_dom"/>
</dbReference>
<dbReference type="KEGG" id="mtr:11430471"/>
<feature type="compositionally biased region" description="Acidic residues" evidence="2">
    <location>
        <begin position="86"/>
        <end position="108"/>
    </location>
</feature>
<dbReference type="Gene3D" id="1.10.238.10">
    <property type="entry name" value="EF-hand"/>
    <property type="match status" value="1"/>
</dbReference>
<feature type="domain" description="EF-hand" evidence="3">
    <location>
        <begin position="251"/>
        <end position="286"/>
    </location>
</feature>
<dbReference type="PROSITE" id="PS50330">
    <property type="entry name" value="UIM"/>
    <property type="match status" value="1"/>
</dbReference>
<dbReference type="Proteomes" id="UP000265566">
    <property type="component" value="Chromosome 4"/>
</dbReference>
<evidence type="ECO:0000256" key="1">
    <source>
        <dbReference type="ARBA" id="ARBA00022837"/>
    </source>
</evidence>
<reference evidence="5" key="4">
    <citation type="journal article" date="2018" name="Nat. Plants">
        <title>Whole-genome landscape of Medicago truncatula symbiotic genes.</title>
        <authorList>
            <person name="Pecrix Y."/>
            <person name="Gamas P."/>
            <person name="Carrere S."/>
        </authorList>
    </citation>
    <scope>NUCLEOTIDE SEQUENCE</scope>
    <source>
        <tissue evidence="5">Leaves</tissue>
    </source>
</reference>
<name>G7JFX4_MEDTR</name>
<feature type="compositionally biased region" description="Basic and acidic residues" evidence="2">
    <location>
        <begin position="38"/>
        <end position="52"/>
    </location>
</feature>
<dbReference type="PROSITE" id="PS50222">
    <property type="entry name" value="EF_HAND_2"/>
    <property type="match status" value="1"/>
</dbReference>
<dbReference type="Gramene" id="rna21342">
    <property type="protein sequence ID" value="RHN59330.1"/>
    <property type="gene ID" value="gene21342"/>
</dbReference>
<proteinExistence type="predicted"/>
<dbReference type="EMBL" id="CM001220">
    <property type="protein sequence ID" value="AES87395.1"/>
    <property type="molecule type" value="Genomic_DNA"/>
</dbReference>
<dbReference type="InterPro" id="IPR018247">
    <property type="entry name" value="EF_Hand_1_Ca_BS"/>
</dbReference>
<dbReference type="EnsemblPlants" id="AES87395">
    <property type="protein sequence ID" value="AES87395"/>
    <property type="gene ID" value="MTR_4g026500"/>
</dbReference>
<evidence type="ECO:0000313" key="6">
    <source>
        <dbReference type="EnsemblPlants" id="AES87395"/>
    </source>
</evidence>
<accession>G7JFX4</accession>
<dbReference type="STRING" id="3880.G7JFX4"/>
<dbReference type="InterPro" id="IPR002048">
    <property type="entry name" value="EF_hand_dom"/>
</dbReference>
<dbReference type="Pfam" id="PF13499">
    <property type="entry name" value="EF-hand_7"/>
    <property type="match status" value="1"/>
</dbReference>
<feature type="region of interest" description="Disordered" evidence="2">
    <location>
        <begin position="1"/>
        <end position="156"/>
    </location>
</feature>
<organism evidence="4 7">
    <name type="scientific">Medicago truncatula</name>
    <name type="common">Barrel medic</name>
    <name type="synonym">Medicago tribuloides</name>
    <dbReference type="NCBI Taxonomy" id="3880"/>
    <lineage>
        <taxon>Eukaryota</taxon>
        <taxon>Viridiplantae</taxon>
        <taxon>Streptophyta</taxon>
        <taxon>Embryophyta</taxon>
        <taxon>Tracheophyta</taxon>
        <taxon>Spermatophyta</taxon>
        <taxon>Magnoliopsida</taxon>
        <taxon>eudicotyledons</taxon>
        <taxon>Gunneridae</taxon>
        <taxon>Pentapetalae</taxon>
        <taxon>rosids</taxon>
        <taxon>fabids</taxon>
        <taxon>Fabales</taxon>
        <taxon>Fabaceae</taxon>
        <taxon>Papilionoideae</taxon>
        <taxon>50 kb inversion clade</taxon>
        <taxon>NPAAA clade</taxon>
        <taxon>Hologalegina</taxon>
        <taxon>IRL clade</taxon>
        <taxon>Trifolieae</taxon>
        <taxon>Medicago</taxon>
    </lineage>
</organism>
<reference evidence="4 7" key="1">
    <citation type="journal article" date="2011" name="Nature">
        <title>The Medicago genome provides insight into the evolution of rhizobial symbioses.</title>
        <authorList>
            <person name="Young N.D."/>
            <person name="Debelle F."/>
            <person name="Oldroyd G.E."/>
            <person name="Geurts R."/>
            <person name="Cannon S.B."/>
            <person name="Udvardi M.K."/>
            <person name="Benedito V.A."/>
            <person name="Mayer K.F."/>
            <person name="Gouzy J."/>
            <person name="Schoof H."/>
            <person name="Van de Peer Y."/>
            <person name="Proost S."/>
            <person name="Cook D.R."/>
            <person name="Meyers B.C."/>
            <person name="Spannagl M."/>
            <person name="Cheung F."/>
            <person name="De Mita S."/>
            <person name="Krishnakumar V."/>
            <person name="Gundlach H."/>
            <person name="Zhou S."/>
            <person name="Mudge J."/>
            <person name="Bharti A.K."/>
            <person name="Murray J.D."/>
            <person name="Naoumkina M.A."/>
            <person name="Rosen B."/>
            <person name="Silverstein K.A."/>
            <person name="Tang H."/>
            <person name="Rombauts S."/>
            <person name="Zhao P.X."/>
            <person name="Zhou P."/>
            <person name="Barbe V."/>
            <person name="Bardou P."/>
            <person name="Bechner M."/>
            <person name="Bellec A."/>
            <person name="Berger A."/>
            <person name="Berges H."/>
            <person name="Bidwell S."/>
            <person name="Bisseling T."/>
            <person name="Choisne N."/>
            <person name="Couloux A."/>
            <person name="Denny R."/>
            <person name="Deshpande S."/>
            <person name="Dai X."/>
            <person name="Doyle J.J."/>
            <person name="Dudez A.M."/>
            <person name="Farmer A.D."/>
            <person name="Fouteau S."/>
            <person name="Franken C."/>
            <person name="Gibelin C."/>
            <person name="Gish J."/>
            <person name="Goldstein S."/>
            <person name="Gonzalez A.J."/>
            <person name="Green P.J."/>
            <person name="Hallab A."/>
            <person name="Hartog M."/>
            <person name="Hua A."/>
            <person name="Humphray S.J."/>
            <person name="Jeong D.H."/>
            <person name="Jing Y."/>
            <person name="Jocker A."/>
            <person name="Kenton S.M."/>
            <person name="Kim D.J."/>
            <person name="Klee K."/>
            <person name="Lai H."/>
            <person name="Lang C."/>
            <person name="Lin S."/>
            <person name="Macmil S.L."/>
            <person name="Magdelenat G."/>
            <person name="Matthews L."/>
            <person name="McCorrison J."/>
            <person name="Monaghan E.L."/>
            <person name="Mun J.H."/>
            <person name="Najar F.Z."/>
            <person name="Nicholson C."/>
            <person name="Noirot C."/>
            <person name="O'Bleness M."/>
            <person name="Paule C.R."/>
            <person name="Poulain J."/>
            <person name="Prion F."/>
            <person name="Qin B."/>
            <person name="Qu C."/>
            <person name="Retzel E.F."/>
            <person name="Riddle C."/>
            <person name="Sallet E."/>
            <person name="Samain S."/>
            <person name="Samson N."/>
            <person name="Sanders I."/>
            <person name="Saurat O."/>
            <person name="Scarpelli C."/>
            <person name="Schiex T."/>
            <person name="Segurens B."/>
            <person name="Severin A.J."/>
            <person name="Sherrier D.J."/>
            <person name="Shi R."/>
            <person name="Sims S."/>
            <person name="Singer S.R."/>
            <person name="Sinharoy S."/>
            <person name="Sterck L."/>
            <person name="Viollet A."/>
            <person name="Wang B.B."/>
            <person name="Wang K."/>
            <person name="Wang M."/>
            <person name="Wang X."/>
            <person name="Warfsmann J."/>
            <person name="Weissenbach J."/>
            <person name="White D.D."/>
            <person name="White J.D."/>
            <person name="Wiley G.B."/>
            <person name="Wincker P."/>
            <person name="Xing Y."/>
            <person name="Yang L."/>
            <person name="Yao Z."/>
            <person name="Ying F."/>
            <person name="Zhai J."/>
            <person name="Zhou L."/>
            <person name="Zuber A."/>
            <person name="Denarie J."/>
            <person name="Dixon R.A."/>
            <person name="May G.D."/>
            <person name="Schwartz D.C."/>
            <person name="Rogers J."/>
            <person name="Quetier F."/>
            <person name="Town C.D."/>
            <person name="Roe B.A."/>
        </authorList>
    </citation>
    <scope>NUCLEOTIDE SEQUENCE [LARGE SCALE GENOMIC DNA]</scope>
    <source>
        <strain evidence="4">A17</strain>
        <strain evidence="6 7">cv. Jemalong A17</strain>
    </source>
</reference>
<evidence type="ECO:0000313" key="7">
    <source>
        <dbReference type="Proteomes" id="UP000002051"/>
    </source>
</evidence>
<feature type="compositionally biased region" description="Polar residues" evidence="2">
    <location>
        <begin position="62"/>
        <end position="72"/>
    </location>
</feature>
<dbReference type="AlphaFoldDB" id="G7JFX4"/>